<dbReference type="PANTHER" id="PTHR35111:SF1">
    <property type="entry name" value="OS04G0115900 PROTEIN"/>
    <property type="match status" value="1"/>
</dbReference>
<comment type="caution">
    <text evidence="2">The sequence shown here is derived from an EMBL/GenBank/DDBJ whole genome shotgun (WGS) entry which is preliminary data.</text>
</comment>
<evidence type="ECO:0000313" key="3">
    <source>
        <dbReference type="Proteomes" id="UP000825729"/>
    </source>
</evidence>
<dbReference type="AlphaFoldDB" id="A0AAV7E5D2"/>
<dbReference type="EMBL" id="JAINDJ010000007">
    <property type="protein sequence ID" value="KAG9443011.1"/>
    <property type="molecule type" value="Genomic_DNA"/>
</dbReference>
<dbReference type="PANTHER" id="PTHR35111">
    <property type="entry name" value="F10A5.9-RELATED"/>
    <property type="match status" value="1"/>
</dbReference>
<protein>
    <submittedName>
        <fullName evidence="2">Uncharacterized protein</fullName>
    </submittedName>
</protein>
<proteinExistence type="predicted"/>
<keyword evidence="3" id="KW-1185">Reference proteome</keyword>
<gene>
    <name evidence="2" type="ORF">H6P81_018865</name>
</gene>
<feature type="region of interest" description="Disordered" evidence="1">
    <location>
        <begin position="1"/>
        <end position="39"/>
    </location>
</feature>
<name>A0AAV7E5D2_ARIFI</name>
<reference evidence="2 3" key="1">
    <citation type="submission" date="2021-07" db="EMBL/GenBank/DDBJ databases">
        <title>The Aristolochia fimbriata genome: insights into angiosperm evolution, floral development and chemical biosynthesis.</title>
        <authorList>
            <person name="Jiao Y."/>
        </authorList>
    </citation>
    <scope>NUCLEOTIDE SEQUENCE [LARGE SCALE GENOMIC DNA]</scope>
    <source>
        <strain evidence="2">IBCAS-2021</strain>
        <tissue evidence="2">Leaf</tissue>
    </source>
</reference>
<accession>A0AAV7E5D2</accession>
<evidence type="ECO:0000256" key="1">
    <source>
        <dbReference type="SAM" id="MobiDB-lite"/>
    </source>
</evidence>
<sequence length="142" mass="14624">MAVFEDGGIRKRRGGRGGGGGLCMPKLGQRSGGRGGSTPMTLLDRFREVVFRLIMLSAISKGTTSTAQHGDPARQGAGGGICRGCYYSQESYNSEALADCIEFIKKSSASSTDHGGRDSAASGADGVVDHLGGHAVVPVVYS</sequence>
<evidence type="ECO:0000313" key="2">
    <source>
        <dbReference type="EMBL" id="KAG9443011.1"/>
    </source>
</evidence>
<dbReference type="Proteomes" id="UP000825729">
    <property type="component" value="Unassembled WGS sequence"/>
</dbReference>
<organism evidence="2 3">
    <name type="scientific">Aristolochia fimbriata</name>
    <name type="common">White veined hardy Dutchman's pipe vine</name>
    <dbReference type="NCBI Taxonomy" id="158543"/>
    <lineage>
        <taxon>Eukaryota</taxon>
        <taxon>Viridiplantae</taxon>
        <taxon>Streptophyta</taxon>
        <taxon>Embryophyta</taxon>
        <taxon>Tracheophyta</taxon>
        <taxon>Spermatophyta</taxon>
        <taxon>Magnoliopsida</taxon>
        <taxon>Magnoliidae</taxon>
        <taxon>Piperales</taxon>
        <taxon>Aristolochiaceae</taxon>
        <taxon>Aristolochia</taxon>
    </lineage>
</organism>